<keyword evidence="2" id="KW-1185">Reference proteome</keyword>
<dbReference type="AlphaFoldDB" id="X6LI51"/>
<evidence type="ECO:0000313" key="2">
    <source>
        <dbReference type="Proteomes" id="UP000023152"/>
    </source>
</evidence>
<dbReference type="CDD" id="cd00882">
    <property type="entry name" value="Ras_like_GTPase"/>
    <property type="match status" value="1"/>
</dbReference>
<proteinExistence type="predicted"/>
<dbReference type="PANTHER" id="PTHR32046">
    <property type="entry name" value="G DOMAIN-CONTAINING PROTEIN"/>
    <property type="match status" value="1"/>
</dbReference>
<comment type="caution">
    <text evidence="1">The sequence shown here is derived from an EMBL/GenBank/DDBJ whole genome shotgun (WGS) entry which is preliminary data.</text>
</comment>
<reference evidence="1 2" key="1">
    <citation type="journal article" date="2013" name="Curr. Biol.">
        <title>The Genome of the Foraminiferan Reticulomyxa filosa.</title>
        <authorList>
            <person name="Glockner G."/>
            <person name="Hulsmann N."/>
            <person name="Schleicher M."/>
            <person name="Noegel A.A."/>
            <person name="Eichinger L."/>
            <person name="Gallinger C."/>
            <person name="Pawlowski J."/>
            <person name="Sierra R."/>
            <person name="Euteneuer U."/>
            <person name="Pillet L."/>
            <person name="Moustafa A."/>
            <person name="Platzer M."/>
            <person name="Groth M."/>
            <person name="Szafranski K."/>
            <person name="Schliwa M."/>
        </authorList>
    </citation>
    <scope>NUCLEOTIDE SEQUENCE [LARGE SCALE GENOMIC DNA]</scope>
</reference>
<name>X6LI51_RETFI</name>
<accession>X6LI51</accession>
<sequence>MKNEKVATEDIFFEFKFTFHSFKPRLLSKYKFLKYQIRKIQFNTTVWQISWRKKRLNKTFFKKRTFFFKPPEVRGKRTKMQQQYIDEKEDKKQNDALGTENEIQEDENVRVLNIVQEPKEVHLLLIGCTGSGKTTLRMAIRDYLLDKPFEKVVSTVENEEQWYQENGLTRPQLGQVQTTRCIDENFRNREFNVFITDTPGFSGPQDEKDFNSIATHVDKLKFGAVLVVIQATSNRDNEKLKKEIAKLLEILSDDYKRNLFVVVTFSTNRPGEDTLKVIQDLGLESCSCVYMHNVRYQSNFDMSPGSIKLNKSFFADSKQKIYKLLTECSKLSVFQLFYLCLYEYVCVLPTLDFFVHVIHTYNGDGNKIH</sequence>
<dbReference type="SUPFAM" id="SSF52540">
    <property type="entry name" value="P-loop containing nucleoside triphosphate hydrolases"/>
    <property type="match status" value="1"/>
</dbReference>
<evidence type="ECO:0000313" key="1">
    <source>
        <dbReference type="EMBL" id="ETO01643.1"/>
    </source>
</evidence>
<dbReference type="PANTHER" id="PTHR32046:SF11">
    <property type="entry name" value="IMMUNE-ASSOCIATED NUCLEOTIDE-BINDING PROTEIN 10-LIKE"/>
    <property type="match status" value="1"/>
</dbReference>
<gene>
    <name evidence="1" type="ORF">RFI_35799</name>
</gene>
<dbReference type="Gene3D" id="3.40.50.300">
    <property type="entry name" value="P-loop containing nucleotide triphosphate hydrolases"/>
    <property type="match status" value="1"/>
</dbReference>
<dbReference type="EMBL" id="ASPP01037773">
    <property type="protein sequence ID" value="ETO01643.1"/>
    <property type="molecule type" value="Genomic_DNA"/>
</dbReference>
<organism evidence="1 2">
    <name type="scientific">Reticulomyxa filosa</name>
    <dbReference type="NCBI Taxonomy" id="46433"/>
    <lineage>
        <taxon>Eukaryota</taxon>
        <taxon>Sar</taxon>
        <taxon>Rhizaria</taxon>
        <taxon>Retaria</taxon>
        <taxon>Foraminifera</taxon>
        <taxon>Monothalamids</taxon>
        <taxon>Reticulomyxidae</taxon>
        <taxon>Reticulomyxa</taxon>
    </lineage>
</organism>
<dbReference type="OrthoDB" id="8954335at2759"/>
<protein>
    <submittedName>
        <fullName evidence="1">Uncharacterized protein</fullName>
    </submittedName>
</protein>
<dbReference type="InterPro" id="IPR027417">
    <property type="entry name" value="P-loop_NTPase"/>
</dbReference>
<dbReference type="Proteomes" id="UP000023152">
    <property type="component" value="Unassembled WGS sequence"/>
</dbReference>